<evidence type="ECO:0000313" key="7">
    <source>
        <dbReference type="EMBL" id="SFO96703.1"/>
    </source>
</evidence>
<dbReference type="AlphaFoldDB" id="A0A1I5LHM3"/>
<name>A0A1I5LHM3_9GAMM</name>
<keyword evidence="4" id="KW-0406">Ion transport</keyword>
<keyword evidence="3" id="KW-0813">Transport</keyword>
<dbReference type="PANTHER" id="PTHR30532:SF1">
    <property type="entry name" value="IRON(3+)-HYDROXAMATE-BINDING PROTEIN FHUD"/>
    <property type="match status" value="1"/>
</dbReference>
<keyword evidence="4" id="KW-0410">Iron transport</keyword>
<dbReference type="SUPFAM" id="SSF53807">
    <property type="entry name" value="Helical backbone' metal receptor"/>
    <property type="match status" value="1"/>
</dbReference>
<dbReference type="GO" id="GO:0030288">
    <property type="term" value="C:outer membrane-bounded periplasmic space"/>
    <property type="evidence" value="ECO:0007669"/>
    <property type="project" value="TreeGrafter"/>
</dbReference>
<dbReference type="Proteomes" id="UP000182692">
    <property type="component" value="Unassembled WGS sequence"/>
</dbReference>
<organism evidence="7 8">
    <name type="scientific">Enterovibrio norvegicus DSM 15893</name>
    <dbReference type="NCBI Taxonomy" id="1121869"/>
    <lineage>
        <taxon>Bacteria</taxon>
        <taxon>Pseudomonadati</taxon>
        <taxon>Pseudomonadota</taxon>
        <taxon>Gammaproteobacteria</taxon>
        <taxon>Vibrionales</taxon>
        <taxon>Vibrionaceae</taxon>
        <taxon>Enterovibrio</taxon>
    </lineage>
</organism>
<gene>
    <name evidence="7" type="ORF">SAMN03084138_00990</name>
</gene>
<evidence type="ECO:0000256" key="3">
    <source>
        <dbReference type="ARBA" id="ARBA00022448"/>
    </source>
</evidence>
<evidence type="ECO:0000256" key="5">
    <source>
        <dbReference type="ARBA" id="ARBA00022729"/>
    </source>
</evidence>
<comment type="subcellular location">
    <subcellularLocation>
        <location evidence="1">Cell envelope</location>
    </subcellularLocation>
</comment>
<protein>
    <submittedName>
        <fullName evidence="7">Iron complex transport system substrate-binding protein</fullName>
    </submittedName>
</protein>
<dbReference type="InterPro" id="IPR002491">
    <property type="entry name" value="ABC_transptr_periplasmic_BD"/>
</dbReference>
<dbReference type="Gene3D" id="3.40.50.1980">
    <property type="entry name" value="Nitrogenase molybdenum iron protein domain"/>
    <property type="match status" value="2"/>
</dbReference>
<dbReference type="RefSeq" id="WP_017017234.1">
    <property type="nucleotide sequence ID" value="NZ_FOWR01000005.1"/>
</dbReference>
<dbReference type="PANTHER" id="PTHR30532">
    <property type="entry name" value="IRON III DICITRATE-BINDING PERIPLASMIC PROTEIN"/>
    <property type="match status" value="1"/>
</dbReference>
<sequence length="339" mass="37340">MRGSWMKAIPLGSGTTSALKDKIYTAIWVLTATLLSQKIHAESAYPVTVTDDRGKVVTLSSPPDSVASISTFGADTLKALGEQATGLSTLQHRKSLFLGEQVNDVINLGEVHEPDMEQLTKLNPDLIVGLQQYAEPFAGQFEKIAPLLTFDLVTLEDSHRSIAALADALGKHSAGTQINAAFENTLSAYNRKAPGGVSVVFLWHWADTIYAFYDHHITTHIMRELRGDYTMGPTPTPELKKPDATVLSMEKLLTLNPDVIISFTGDDKPISYHPVWQRLDAVKTSRAYRVGDQYVMTHGPIAREMVLKELAYLLYPTTFSEPSDIPDAARAKPLVFSER</sequence>
<evidence type="ECO:0000256" key="2">
    <source>
        <dbReference type="ARBA" id="ARBA00008814"/>
    </source>
</evidence>
<dbReference type="GeneID" id="35872538"/>
<evidence type="ECO:0000256" key="1">
    <source>
        <dbReference type="ARBA" id="ARBA00004196"/>
    </source>
</evidence>
<evidence type="ECO:0000259" key="6">
    <source>
        <dbReference type="PROSITE" id="PS50983"/>
    </source>
</evidence>
<accession>A0A1I5LHM3</accession>
<keyword evidence="5" id="KW-0732">Signal</keyword>
<feature type="domain" description="Fe/B12 periplasmic-binding" evidence="6">
    <location>
        <begin position="65"/>
        <end position="318"/>
    </location>
</feature>
<dbReference type="GO" id="GO:1901678">
    <property type="term" value="P:iron coordination entity transport"/>
    <property type="evidence" value="ECO:0007669"/>
    <property type="project" value="UniProtKB-ARBA"/>
</dbReference>
<proteinExistence type="inferred from homology"/>
<dbReference type="STRING" id="1121869.SAMN03084138_00990"/>
<reference evidence="7 8" key="1">
    <citation type="submission" date="2016-10" db="EMBL/GenBank/DDBJ databases">
        <authorList>
            <person name="de Groot N.N."/>
        </authorList>
    </citation>
    <scope>NUCLEOTIDE SEQUENCE [LARGE SCALE GENOMIC DNA]</scope>
    <source>
        <strain evidence="7 8">DSM 15893</strain>
    </source>
</reference>
<dbReference type="Pfam" id="PF01497">
    <property type="entry name" value="Peripla_BP_2"/>
    <property type="match status" value="1"/>
</dbReference>
<evidence type="ECO:0000313" key="8">
    <source>
        <dbReference type="Proteomes" id="UP000182692"/>
    </source>
</evidence>
<dbReference type="OrthoDB" id="6160519at2"/>
<dbReference type="InterPro" id="IPR051313">
    <property type="entry name" value="Bact_iron-sidero_bind"/>
</dbReference>
<dbReference type="PROSITE" id="PS50983">
    <property type="entry name" value="FE_B12_PBP"/>
    <property type="match status" value="1"/>
</dbReference>
<comment type="similarity">
    <text evidence="2">Belongs to the bacterial solute-binding protein 8 family.</text>
</comment>
<evidence type="ECO:0000256" key="4">
    <source>
        <dbReference type="ARBA" id="ARBA00022496"/>
    </source>
</evidence>
<keyword evidence="4" id="KW-0408">Iron</keyword>
<dbReference type="EMBL" id="FOWR01000005">
    <property type="protein sequence ID" value="SFO96703.1"/>
    <property type="molecule type" value="Genomic_DNA"/>
</dbReference>